<keyword evidence="8" id="KW-1185">Reference proteome</keyword>
<dbReference type="PANTHER" id="PTHR42988:SF2">
    <property type="entry name" value="CYCLIC NUCLEOTIDE PHOSPHODIESTERASE CBUA0032-RELATED"/>
    <property type="match status" value="1"/>
</dbReference>
<dbReference type="PANTHER" id="PTHR42988">
    <property type="entry name" value="PHOSPHOHYDROLASE"/>
    <property type="match status" value="1"/>
</dbReference>
<dbReference type="SUPFAM" id="SSF56300">
    <property type="entry name" value="Metallo-dependent phosphatases"/>
    <property type="match status" value="1"/>
</dbReference>
<feature type="domain" description="Calcineurin-like phosphoesterase" evidence="5">
    <location>
        <begin position="1"/>
        <end position="249"/>
    </location>
</feature>
<proteinExistence type="inferred from homology"/>
<dbReference type="AlphaFoldDB" id="A0A975G4P1"/>
<keyword evidence="2" id="KW-0378">Hydrolase</keyword>
<accession>A0A975G4P1</accession>
<feature type="domain" description="GTPase-associated adaptor" evidence="6">
    <location>
        <begin position="377"/>
        <end position="434"/>
    </location>
</feature>
<evidence type="ECO:0000256" key="3">
    <source>
        <dbReference type="ARBA" id="ARBA00023004"/>
    </source>
</evidence>
<evidence type="ECO:0000259" key="5">
    <source>
        <dbReference type="Pfam" id="PF00149"/>
    </source>
</evidence>
<protein>
    <submittedName>
        <fullName evidence="7">Metallophosphoesterase</fullName>
    </submittedName>
</protein>
<name>A0A975G4P1_9CAUL</name>
<dbReference type="KEGG" id="caul:KCG34_12325"/>
<organism evidence="7 8">
    <name type="scientific">Phenylobacterium montanum</name>
    <dbReference type="NCBI Taxonomy" id="2823693"/>
    <lineage>
        <taxon>Bacteria</taxon>
        <taxon>Pseudomonadati</taxon>
        <taxon>Pseudomonadota</taxon>
        <taxon>Alphaproteobacteria</taxon>
        <taxon>Caulobacterales</taxon>
        <taxon>Caulobacteraceae</taxon>
        <taxon>Phenylobacterium</taxon>
    </lineage>
</organism>
<dbReference type="InterPro" id="IPR029052">
    <property type="entry name" value="Metallo-depent_PP-like"/>
</dbReference>
<dbReference type="Proteomes" id="UP000676409">
    <property type="component" value="Chromosome"/>
</dbReference>
<evidence type="ECO:0000256" key="2">
    <source>
        <dbReference type="ARBA" id="ARBA00022801"/>
    </source>
</evidence>
<keyword evidence="1" id="KW-0479">Metal-binding</keyword>
<evidence type="ECO:0000256" key="4">
    <source>
        <dbReference type="ARBA" id="ARBA00025742"/>
    </source>
</evidence>
<dbReference type="InterPro" id="IPR004843">
    <property type="entry name" value="Calcineurin-like_PHP"/>
</dbReference>
<sequence length="440" mass="48774">MLLLHISDIHFREPDCLDADTDPDHPIRTRISNHLKTKVDEFGPVDAILVGGDIAYKAHPDEYAVATQWLAELANICGCSSTNRVFVVPGNHDVDRSITGKNLGLQNAQHRIANARLDNKEQALRAQLRSDQVARDLFAAHAAYNDFAAPMNCQIYPTKIFWHQDLPLGGGVMLRINGLTSTLLSGKDGADDREGDLFLSAMQTALDPVEDRVHLTLCHHPVEWLSDGDQVDDDLNSRAMFQLFGHKHRQRIVPTPHYIRVLAGSVNPSRKEPGWEPGYNLLRIDVEGVGAARQLRVETHQFRYQRSPEMFVPVQTPSRQDAHRATMPFPGRLHPAGSPAPTLAAGGAIADSSTLLADLAPAQVIDVEASMGDELRRDLIHRFWQLDGDRKREVMFSLALITEDELSLPEPERYGMAFLRAGERGQLDQLAELVATAGGN</sequence>
<dbReference type="Pfam" id="PF19976">
    <property type="entry name" value="GAAD"/>
    <property type="match status" value="1"/>
</dbReference>
<evidence type="ECO:0000313" key="7">
    <source>
        <dbReference type="EMBL" id="QUD90591.1"/>
    </source>
</evidence>
<evidence type="ECO:0000313" key="8">
    <source>
        <dbReference type="Proteomes" id="UP000676409"/>
    </source>
</evidence>
<evidence type="ECO:0000259" key="6">
    <source>
        <dbReference type="Pfam" id="PF19976"/>
    </source>
</evidence>
<dbReference type="GO" id="GO:0046872">
    <property type="term" value="F:metal ion binding"/>
    <property type="evidence" value="ECO:0007669"/>
    <property type="project" value="UniProtKB-KW"/>
</dbReference>
<comment type="similarity">
    <text evidence="4">Belongs to the cyclic nucleotide phosphodiesterase class-III family.</text>
</comment>
<gene>
    <name evidence="7" type="ORF">KCG34_12325</name>
</gene>
<dbReference type="Pfam" id="PF00149">
    <property type="entry name" value="Metallophos"/>
    <property type="match status" value="1"/>
</dbReference>
<reference evidence="7" key="1">
    <citation type="submission" date="2021-04" db="EMBL/GenBank/DDBJ databases">
        <title>The complete genome sequence of Caulobacter sp. S6.</title>
        <authorList>
            <person name="Tang Y."/>
            <person name="Ouyang W."/>
            <person name="Liu Q."/>
            <person name="Huang B."/>
            <person name="Guo Z."/>
            <person name="Lei P."/>
        </authorList>
    </citation>
    <scope>NUCLEOTIDE SEQUENCE</scope>
    <source>
        <strain evidence="7">S6</strain>
    </source>
</reference>
<dbReference type="RefSeq" id="WP_211940641.1">
    <property type="nucleotide sequence ID" value="NZ_CP073078.1"/>
</dbReference>
<dbReference type="GO" id="GO:0016787">
    <property type="term" value="F:hydrolase activity"/>
    <property type="evidence" value="ECO:0007669"/>
    <property type="project" value="UniProtKB-KW"/>
</dbReference>
<dbReference type="InterPro" id="IPR050884">
    <property type="entry name" value="CNP_phosphodiesterase-III"/>
</dbReference>
<dbReference type="InterPro" id="IPR045533">
    <property type="entry name" value="GAAD"/>
</dbReference>
<keyword evidence="3" id="KW-0408">Iron</keyword>
<evidence type="ECO:0000256" key="1">
    <source>
        <dbReference type="ARBA" id="ARBA00022723"/>
    </source>
</evidence>
<dbReference type="EMBL" id="CP073078">
    <property type="protein sequence ID" value="QUD90591.1"/>
    <property type="molecule type" value="Genomic_DNA"/>
</dbReference>
<dbReference type="Gene3D" id="3.60.21.10">
    <property type="match status" value="1"/>
</dbReference>